<feature type="active site" description="Schiff-base intermediate with substrate" evidence="4">
    <location>
        <position position="169"/>
    </location>
</feature>
<accession>A0A1W6YHD4</accession>
<evidence type="ECO:0000256" key="5">
    <source>
        <dbReference type="PIRSR" id="PIRSR001365-2"/>
    </source>
</evidence>
<reference evidence="6 7" key="1">
    <citation type="submission" date="2017-05" db="EMBL/GenBank/DDBJ databases">
        <title>Complete and WGS of Bordetella genogroups.</title>
        <authorList>
            <person name="Spilker T."/>
            <person name="LiPuma J."/>
        </authorList>
    </citation>
    <scope>NUCLEOTIDE SEQUENCE [LARGE SCALE GENOMIC DNA]</scope>
    <source>
        <strain evidence="6 7">AU19157</strain>
    </source>
</reference>
<evidence type="ECO:0000256" key="4">
    <source>
        <dbReference type="PIRSR" id="PIRSR001365-1"/>
    </source>
</evidence>
<dbReference type="RefSeq" id="WP_086063691.1">
    <property type="nucleotide sequence ID" value="NZ_CP021108.1"/>
</dbReference>
<dbReference type="Pfam" id="PF00701">
    <property type="entry name" value="DHDPS"/>
    <property type="match status" value="1"/>
</dbReference>
<dbReference type="CDD" id="cd00408">
    <property type="entry name" value="DHDPS-like"/>
    <property type="match status" value="1"/>
</dbReference>
<dbReference type="PANTHER" id="PTHR12128">
    <property type="entry name" value="DIHYDRODIPICOLINATE SYNTHASE"/>
    <property type="match status" value="1"/>
</dbReference>
<evidence type="ECO:0000256" key="2">
    <source>
        <dbReference type="ARBA" id="ARBA00023239"/>
    </source>
</evidence>
<sequence>MTKTFSPADIQGIVPPLVTPFTEDGVLDEKSLRSTIRFMLNQGVHGLVAGGSSGEGYSLTTGELARITEIAAEEIDGTVPLVAGVIANSTRDAIAKVRAVQKLGISALQVTPSHYIYKTDEESMLRHFREIAAETDIPILIYNVIPWNYLSPALLLRAMREIPGVAGVKQSAGDLKSLADLMIGAQPGDRIFAAVDSLLYPCMVLGAHGVISILTTAVPGALIQLWDAVKRGDHIFAKDMHERLLRLWNAIYADNRVATTKFTLALQGAPTGHTLRPVAAVTAAQQAAIREALSQVIPPEQLKGA</sequence>
<dbReference type="PRINTS" id="PR00146">
    <property type="entry name" value="DHPICSNTHASE"/>
</dbReference>
<gene>
    <name evidence="6" type="ORF">CAL12_06170</name>
</gene>
<dbReference type="KEGG" id="bgv:CAL12_06170"/>
<protein>
    <submittedName>
        <fullName evidence="6">Dihydrodipicolinate synthase family protein</fullName>
    </submittedName>
</protein>
<evidence type="ECO:0000256" key="3">
    <source>
        <dbReference type="PIRNR" id="PIRNR001365"/>
    </source>
</evidence>
<dbReference type="InterPro" id="IPR013785">
    <property type="entry name" value="Aldolase_TIM"/>
</dbReference>
<dbReference type="STRING" id="1416806.CAL12_06170"/>
<evidence type="ECO:0000256" key="1">
    <source>
        <dbReference type="ARBA" id="ARBA00007592"/>
    </source>
</evidence>
<keyword evidence="2 3" id="KW-0456">Lyase</keyword>
<proteinExistence type="inferred from homology"/>
<feature type="active site" description="Proton donor/acceptor" evidence="4">
    <location>
        <position position="142"/>
    </location>
</feature>
<dbReference type="PANTHER" id="PTHR12128:SF66">
    <property type="entry name" value="4-HYDROXY-2-OXOGLUTARATE ALDOLASE, MITOCHONDRIAL"/>
    <property type="match status" value="1"/>
</dbReference>
<dbReference type="Gene3D" id="3.20.20.70">
    <property type="entry name" value="Aldolase class I"/>
    <property type="match status" value="1"/>
</dbReference>
<evidence type="ECO:0000313" key="6">
    <source>
        <dbReference type="EMBL" id="ARP80462.1"/>
    </source>
</evidence>
<evidence type="ECO:0000313" key="7">
    <source>
        <dbReference type="Proteomes" id="UP000194151"/>
    </source>
</evidence>
<organism evidence="6 7">
    <name type="scientific">Bordetella genomosp. 8</name>
    <dbReference type="NCBI Taxonomy" id="1416806"/>
    <lineage>
        <taxon>Bacteria</taxon>
        <taxon>Pseudomonadati</taxon>
        <taxon>Pseudomonadota</taxon>
        <taxon>Betaproteobacteria</taxon>
        <taxon>Burkholderiales</taxon>
        <taxon>Alcaligenaceae</taxon>
        <taxon>Bordetella</taxon>
    </lineage>
</organism>
<dbReference type="EMBL" id="CP021108">
    <property type="protein sequence ID" value="ARP80462.1"/>
    <property type="molecule type" value="Genomic_DNA"/>
</dbReference>
<name>A0A1W6YHD4_9BORD</name>
<comment type="similarity">
    <text evidence="1 3">Belongs to the DapA family.</text>
</comment>
<dbReference type="GO" id="GO:0008840">
    <property type="term" value="F:4-hydroxy-tetrahydrodipicolinate synthase activity"/>
    <property type="evidence" value="ECO:0007669"/>
    <property type="project" value="TreeGrafter"/>
</dbReference>
<keyword evidence="7" id="KW-1185">Reference proteome</keyword>
<feature type="binding site" evidence="5">
    <location>
        <position position="211"/>
    </location>
    <ligand>
        <name>pyruvate</name>
        <dbReference type="ChEBI" id="CHEBI:15361"/>
    </ligand>
</feature>
<dbReference type="PIRSF" id="PIRSF001365">
    <property type="entry name" value="DHDPS"/>
    <property type="match status" value="1"/>
</dbReference>
<dbReference type="Proteomes" id="UP000194151">
    <property type="component" value="Chromosome"/>
</dbReference>
<dbReference type="AlphaFoldDB" id="A0A1W6YHD4"/>
<dbReference type="OrthoDB" id="9782828at2"/>
<dbReference type="SUPFAM" id="SSF51569">
    <property type="entry name" value="Aldolase"/>
    <property type="match status" value="1"/>
</dbReference>
<dbReference type="SMART" id="SM01130">
    <property type="entry name" value="DHDPS"/>
    <property type="match status" value="1"/>
</dbReference>
<dbReference type="InterPro" id="IPR002220">
    <property type="entry name" value="DapA-like"/>
</dbReference>